<protein>
    <submittedName>
        <fullName evidence="2">Uncharacterized protein</fullName>
    </submittedName>
</protein>
<accession>A0A918YGP6</accession>
<reference evidence="2" key="1">
    <citation type="journal article" date="2014" name="Int. J. Syst. Evol. Microbiol.">
        <title>Complete genome sequence of Corynebacterium casei LMG S-19264T (=DSM 44701T), isolated from a smear-ripened cheese.</title>
        <authorList>
            <consortium name="US DOE Joint Genome Institute (JGI-PGF)"/>
            <person name="Walter F."/>
            <person name="Albersmeier A."/>
            <person name="Kalinowski J."/>
            <person name="Ruckert C."/>
        </authorList>
    </citation>
    <scope>NUCLEOTIDE SEQUENCE</scope>
    <source>
        <strain evidence="2">JCM 4714</strain>
    </source>
</reference>
<comment type="caution">
    <text evidence="2">The sequence shown here is derived from an EMBL/GenBank/DDBJ whole genome shotgun (WGS) entry which is preliminary data.</text>
</comment>
<feature type="region of interest" description="Disordered" evidence="1">
    <location>
        <begin position="1"/>
        <end position="33"/>
    </location>
</feature>
<dbReference type="Proteomes" id="UP000655443">
    <property type="component" value="Unassembled WGS sequence"/>
</dbReference>
<keyword evidence="3" id="KW-1185">Reference proteome</keyword>
<dbReference type="EMBL" id="BMVG01000005">
    <property type="protein sequence ID" value="GHE03125.1"/>
    <property type="molecule type" value="Genomic_DNA"/>
</dbReference>
<proteinExistence type="predicted"/>
<dbReference type="AlphaFoldDB" id="A0A918YGP6"/>
<evidence type="ECO:0000256" key="1">
    <source>
        <dbReference type="SAM" id="MobiDB-lite"/>
    </source>
</evidence>
<feature type="compositionally biased region" description="Basic and acidic residues" evidence="1">
    <location>
        <begin position="1"/>
        <end position="21"/>
    </location>
</feature>
<evidence type="ECO:0000313" key="3">
    <source>
        <dbReference type="Proteomes" id="UP000655443"/>
    </source>
</evidence>
<sequence length="86" mass="9158">MGDRSRLRLPDVEVRRDRKNTENNGSSRVLASKRPPAVMAGGLVRSVIAGKPRVTCDQRDAVDALSQLAATVRCPEYATGVIPAGG</sequence>
<evidence type="ECO:0000313" key="2">
    <source>
        <dbReference type="EMBL" id="GHE03125.1"/>
    </source>
</evidence>
<gene>
    <name evidence="2" type="ORF">GCM10010339_29170</name>
</gene>
<organism evidence="2 3">
    <name type="scientific">Streptomyces alanosinicus</name>
    <dbReference type="NCBI Taxonomy" id="68171"/>
    <lineage>
        <taxon>Bacteria</taxon>
        <taxon>Bacillati</taxon>
        <taxon>Actinomycetota</taxon>
        <taxon>Actinomycetes</taxon>
        <taxon>Kitasatosporales</taxon>
        <taxon>Streptomycetaceae</taxon>
        <taxon>Streptomyces</taxon>
    </lineage>
</organism>
<reference evidence="2" key="2">
    <citation type="submission" date="2020-09" db="EMBL/GenBank/DDBJ databases">
        <authorList>
            <person name="Sun Q."/>
            <person name="Ohkuma M."/>
        </authorList>
    </citation>
    <scope>NUCLEOTIDE SEQUENCE</scope>
    <source>
        <strain evidence="2">JCM 4714</strain>
    </source>
</reference>
<name>A0A918YGP6_9ACTN</name>